<dbReference type="STRING" id="36844.SAMN04488501_1334"/>
<dbReference type="PATRIC" id="fig|1121318.3.peg.19"/>
<gene>
    <name evidence="1" type="ORF">CLHOM_00190</name>
</gene>
<name>A0A0L6ZF09_9CLOT</name>
<organism evidence="1 2">
    <name type="scientific">Clostridium homopropionicum DSM 5847</name>
    <dbReference type="NCBI Taxonomy" id="1121318"/>
    <lineage>
        <taxon>Bacteria</taxon>
        <taxon>Bacillati</taxon>
        <taxon>Bacillota</taxon>
        <taxon>Clostridia</taxon>
        <taxon>Eubacteriales</taxon>
        <taxon>Clostridiaceae</taxon>
        <taxon>Clostridium</taxon>
    </lineage>
</organism>
<sequence>MKRKAFLLIVFTLILSLFVACEGHTLKPDTPENTTLLLDLRIGGNEYEKFNELFSEQRKNVVSKDMLKEFSNLSTKASMHTLYEVIEYSNGEMLLVRLNQKQGKGDYKVEDVVRIPEDMKKLFITE</sequence>
<dbReference type="PROSITE" id="PS51257">
    <property type="entry name" value="PROKAR_LIPOPROTEIN"/>
    <property type="match status" value="1"/>
</dbReference>
<keyword evidence="2" id="KW-1185">Reference proteome</keyword>
<evidence type="ECO:0000313" key="2">
    <source>
        <dbReference type="Proteomes" id="UP000037043"/>
    </source>
</evidence>
<dbReference type="RefSeq" id="WP_052219640.1">
    <property type="nucleotide sequence ID" value="NZ_LHUR01000004.1"/>
</dbReference>
<proteinExistence type="predicted"/>
<reference evidence="2" key="1">
    <citation type="submission" date="2015-08" db="EMBL/GenBank/DDBJ databases">
        <title>Genome sequence of the strict anaerobe Clostridium homopropionicum LuHBu1 (DSM 5847T).</title>
        <authorList>
            <person name="Poehlein A."/>
            <person name="Beck M."/>
            <person name="Schiel-Bengelsdorf B."/>
            <person name="Bengelsdorf F.R."/>
            <person name="Daniel R."/>
            <person name="Duerre P."/>
        </authorList>
    </citation>
    <scope>NUCLEOTIDE SEQUENCE [LARGE SCALE GENOMIC DNA]</scope>
    <source>
        <strain evidence="2">DSM 5847</strain>
    </source>
</reference>
<protein>
    <submittedName>
        <fullName evidence="1">Uncharacterized protein</fullName>
    </submittedName>
</protein>
<comment type="caution">
    <text evidence="1">The sequence shown here is derived from an EMBL/GenBank/DDBJ whole genome shotgun (WGS) entry which is preliminary data.</text>
</comment>
<dbReference type="EMBL" id="LHUR01000004">
    <property type="protein sequence ID" value="KOA21560.1"/>
    <property type="molecule type" value="Genomic_DNA"/>
</dbReference>
<dbReference type="AlphaFoldDB" id="A0A0L6ZF09"/>
<evidence type="ECO:0000313" key="1">
    <source>
        <dbReference type="EMBL" id="KOA21560.1"/>
    </source>
</evidence>
<dbReference type="Proteomes" id="UP000037043">
    <property type="component" value="Unassembled WGS sequence"/>
</dbReference>
<accession>A0A0L6ZF09</accession>